<comment type="function">
    <text evidence="3">Specifically catalyzes the cleavage of the D-lactyl ether substituent of MurNAc 6-phosphate, producing GlcNAc 6-phosphate and D-lactate.</text>
</comment>
<dbReference type="GO" id="GO:0097367">
    <property type="term" value="F:carbohydrate derivative binding"/>
    <property type="evidence" value="ECO:0007669"/>
    <property type="project" value="InterPro"/>
</dbReference>
<evidence type="ECO:0000256" key="4">
    <source>
        <dbReference type="SAM" id="MobiDB-lite"/>
    </source>
</evidence>
<comment type="similarity">
    <text evidence="3">Belongs to the GCKR-like family. MurNAc-6-P etherase subfamily.</text>
</comment>
<dbReference type="Gene3D" id="1.10.8.1080">
    <property type="match status" value="1"/>
</dbReference>
<feature type="region of interest" description="Disordered" evidence="4">
    <location>
        <begin position="1"/>
        <end position="20"/>
    </location>
</feature>
<dbReference type="InterPro" id="IPR001347">
    <property type="entry name" value="SIS_dom"/>
</dbReference>
<dbReference type="NCBIfam" id="NF003915">
    <property type="entry name" value="PRK05441.1"/>
    <property type="match status" value="1"/>
</dbReference>
<comment type="miscellaneous">
    <text evidence="3">A lyase-type mechanism (elimination/hydration) is suggested for the cleavage of the lactyl ether bond of MurNAc 6-phosphate, with the formation of an alpha,beta-unsaturated aldehyde intermediate with (E)-stereochemistry, followed by the syn addition of water to give product.</text>
</comment>
<dbReference type="Pfam" id="PF22645">
    <property type="entry name" value="GKRP_SIS_N"/>
    <property type="match status" value="1"/>
</dbReference>
<evidence type="ECO:0000259" key="5">
    <source>
        <dbReference type="PROSITE" id="PS51464"/>
    </source>
</evidence>
<dbReference type="UniPathway" id="UPA00342"/>
<evidence type="ECO:0000256" key="2">
    <source>
        <dbReference type="ARBA" id="ARBA00023277"/>
    </source>
</evidence>
<dbReference type="PANTHER" id="PTHR10088">
    <property type="entry name" value="GLUCOKINASE REGULATORY PROTEIN"/>
    <property type="match status" value="1"/>
</dbReference>
<keyword evidence="7" id="KW-1185">Reference proteome</keyword>
<dbReference type="GO" id="GO:0009254">
    <property type="term" value="P:peptidoglycan turnover"/>
    <property type="evidence" value="ECO:0007669"/>
    <property type="project" value="TreeGrafter"/>
</dbReference>
<evidence type="ECO:0000256" key="1">
    <source>
        <dbReference type="ARBA" id="ARBA00023239"/>
    </source>
</evidence>
<evidence type="ECO:0000256" key="3">
    <source>
        <dbReference type="HAMAP-Rule" id="MF_00068"/>
    </source>
</evidence>
<dbReference type="EC" id="4.2.1.126" evidence="3"/>
<dbReference type="GO" id="GO:0016803">
    <property type="term" value="F:ether hydrolase activity"/>
    <property type="evidence" value="ECO:0007669"/>
    <property type="project" value="TreeGrafter"/>
</dbReference>
<name>A0A6F8ZIT0_9FIRM</name>
<comment type="pathway">
    <text evidence="3">Amino-sugar metabolism; N-acetylmuramate degradation.</text>
</comment>
<organism evidence="6 7">
    <name type="scientific">Candidatus Hydrogenisulfobacillus filiaventi</name>
    <dbReference type="NCBI Taxonomy" id="2707344"/>
    <lineage>
        <taxon>Bacteria</taxon>
        <taxon>Bacillati</taxon>
        <taxon>Bacillota</taxon>
        <taxon>Clostridia</taxon>
        <taxon>Eubacteriales</taxon>
        <taxon>Clostridiales Family XVII. Incertae Sedis</taxon>
        <taxon>Candidatus Hydrogenisulfobacillus</taxon>
    </lineage>
</organism>
<protein>
    <recommendedName>
        <fullName evidence="3">N-acetylmuramic acid 6-phosphate etherase</fullName>
        <shortName evidence="3">MurNAc-6-P etherase</shortName>
        <ecNumber evidence="3">4.2.1.126</ecNumber>
    </recommendedName>
    <alternativeName>
        <fullName evidence="3">N-acetylmuramic acid 6-phosphate hydrolase</fullName>
    </alternativeName>
    <alternativeName>
        <fullName evidence="3">N-acetylmuramic acid 6-phosphate lyase</fullName>
    </alternativeName>
</protein>
<dbReference type="GO" id="GO:0016835">
    <property type="term" value="F:carbon-oxygen lyase activity"/>
    <property type="evidence" value="ECO:0007669"/>
    <property type="project" value="UniProtKB-UniRule"/>
</dbReference>
<dbReference type="InterPro" id="IPR040190">
    <property type="entry name" value="MURQ/GCKR"/>
</dbReference>
<dbReference type="SUPFAM" id="SSF53697">
    <property type="entry name" value="SIS domain"/>
    <property type="match status" value="1"/>
</dbReference>
<dbReference type="Gene3D" id="3.40.50.10490">
    <property type="entry name" value="Glucose-6-phosphate isomerase like protein, domain 1"/>
    <property type="match status" value="1"/>
</dbReference>
<dbReference type="Proteomes" id="UP000503399">
    <property type="component" value="Chromosome"/>
</dbReference>
<dbReference type="AlphaFoldDB" id="A0A6F8ZIT0"/>
<feature type="compositionally biased region" description="Acidic residues" evidence="4">
    <location>
        <begin position="1"/>
        <end position="11"/>
    </location>
</feature>
<dbReference type="EMBL" id="LR778114">
    <property type="protein sequence ID" value="CAB1129789.1"/>
    <property type="molecule type" value="Genomic_DNA"/>
</dbReference>
<comment type="catalytic activity">
    <reaction evidence="3">
        <text>N-acetyl-D-muramate 6-phosphate + H2O = N-acetyl-D-glucosamine 6-phosphate + (R)-lactate</text>
        <dbReference type="Rhea" id="RHEA:26410"/>
        <dbReference type="ChEBI" id="CHEBI:15377"/>
        <dbReference type="ChEBI" id="CHEBI:16004"/>
        <dbReference type="ChEBI" id="CHEBI:57513"/>
        <dbReference type="ChEBI" id="CHEBI:58722"/>
        <dbReference type="EC" id="4.2.1.126"/>
    </reaction>
</comment>
<feature type="active site" evidence="3">
    <location>
        <position position="115"/>
    </location>
</feature>
<dbReference type="GO" id="GO:0046348">
    <property type="term" value="P:amino sugar catabolic process"/>
    <property type="evidence" value="ECO:0007669"/>
    <property type="project" value="InterPro"/>
</dbReference>
<sequence length="304" mass="30099">MAEEREPETEAFDPGVPPLEDLGTGSLLEVLLQRQLAAVQAVAAALPALGEAVDLAAARLAGGGRLFYVGAGTSGRLAVADAAEWPPTFGVPAGLVQALLAGGTGAFTTAVEAAEDDREAGARDLAAAGARAGDVVVGLSAGGRSPYVLGALEWARRQALATVGVAMTRNPALSAWCTVTVVVPTGPEALLGSTRMQAGTAEKVVLTLFSTAVMVRLGRTFRNLPVGIRAANAKLAGRARRLVAMALGCGPEEAGRLLAAAGGEVTLAVAMGLTGAPADAARAALAAAGGSLAALARRPGGAGP</sequence>
<keyword evidence="1 3" id="KW-0456">Lyase</keyword>
<feature type="domain" description="SIS" evidence="5">
    <location>
        <begin position="56"/>
        <end position="219"/>
    </location>
</feature>
<dbReference type="HAMAP" id="MF_00068">
    <property type="entry name" value="MurQ"/>
    <property type="match status" value="1"/>
</dbReference>
<feature type="active site" description="Proton donor" evidence="3">
    <location>
        <position position="84"/>
    </location>
</feature>
<dbReference type="InterPro" id="IPR005488">
    <property type="entry name" value="Etherase_MurQ"/>
</dbReference>
<accession>A0A6F8ZIT0</accession>
<dbReference type="NCBIfam" id="NF009222">
    <property type="entry name" value="PRK12570.1"/>
    <property type="match status" value="1"/>
</dbReference>
<comment type="subunit">
    <text evidence="3">Homodimer.</text>
</comment>
<evidence type="ECO:0000313" key="7">
    <source>
        <dbReference type="Proteomes" id="UP000503399"/>
    </source>
</evidence>
<dbReference type="GO" id="GO:0097173">
    <property type="term" value="P:N-acetylmuramic acid catabolic process"/>
    <property type="evidence" value="ECO:0007669"/>
    <property type="project" value="UniProtKB-UniPathway"/>
</dbReference>
<dbReference type="KEGG" id="hfv:R50_2292"/>
<gene>
    <name evidence="6" type="primary">yfeU</name>
    <name evidence="3" type="synonym">murQ</name>
    <name evidence="6" type="ORF">R50_2292</name>
</gene>
<dbReference type="PANTHER" id="PTHR10088:SF4">
    <property type="entry name" value="GLUCOKINASE REGULATORY PROTEIN"/>
    <property type="match status" value="1"/>
</dbReference>
<keyword evidence="2 3" id="KW-0119">Carbohydrate metabolism</keyword>
<dbReference type="InterPro" id="IPR046348">
    <property type="entry name" value="SIS_dom_sf"/>
</dbReference>
<reference evidence="6 7" key="1">
    <citation type="submission" date="2020-02" db="EMBL/GenBank/DDBJ databases">
        <authorList>
            <person name="Hogendoorn C."/>
        </authorList>
    </citation>
    <scope>NUCLEOTIDE SEQUENCE [LARGE SCALE GENOMIC DNA]</scope>
    <source>
        <strain evidence="6">R501</strain>
    </source>
</reference>
<dbReference type="PROSITE" id="PS51464">
    <property type="entry name" value="SIS"/>
    <property type="match status" value="1"/>
</dbReference>
<dbReference type="CDD" id="cd05007">
    <property type="entry name" value="SIS_Etherase"/>
    <property type="match status" value="1"/>
</dbReference>
<evidence type="ECO:0000313" key="6">
    <source>
        <dbReference type="EMBL" id="CAB1129789.1"/>
    </source>
</evidence>
<proteinExistence type="inferred from homology"/>